<keyword evidence="2" id="KW-1185">Reference proteome</keyword>
<dbReference type="Proteomes" id="UP000325315">
    <property type="component" value="Unassembled WGS sequence"/>
</dbReference>
<gene>
    <name evidence="1" type="ORF">EPI10_031999</name>
</gene>
<name>A0A5B6X301_9ROSI</name>
<reference evidence="2" key="1">
    <citation type="journal article" date="2019" name="Plant Biotechnol. J.">
        <title>Genome sequencing of the Australian wild diploid species Gossypium australe highlights disease resistance and delayed gland morphogenesis.</title>
        <authorList>
            <person name="Cai Y."/>
            <person name="Cai X."/>
            <person name="Wang Q."/>
            <person name="Wang P."/>
            <person name="Zhang Y."/>
            <person name="Cai C."/>
            <person name="Xu Y."/>
            <person name="Wang K."/>
            <person name="Zhou Z."/>
            <person name="Wang C."/>
            <person name="Geng S."/>
            <person name="Li B."/>
            <person name="Dong Q."/>
            <person name="Hou Y."/>
            <person name="Wang H."/>
            <person name="Ai P."/>
            <person name="Liu Z."/>
            <person name="Yi F."/>
            <person name="Sun M."/>
            <person name="An G."/>
            <person name="Cheng J."/>
            <person name="Zhang Y."/>
            <person name="Shi Q."/>
            <person name="Xie Y."/>
            <person name="Shi X."/>
            <person name="Chang Y."/>
            <person name="Huang F."/>
            <person name="Chen Y."/>
            <person name="Hong S."/>
            <person name="Mi L."/>
            <person name="Sun Q."/>
            <person name="Zhang L."/>
            <person name="Zhou B."/>
            <person name="Peng R."/>
            <person name="Zhang X."/>
            <person name="Liu F."/>
        </authorList>
    </citation>
    <scope>NUCLEOTIDE SEQUENCE [LARGE SCALE GENOMIC DNA]</scope>
    <source>
        <strain evidence="2">cv. PA1801</strain>
    </source>
</reference>
<comment type="caution">
    <text evidence="1">The sequence shown here is derived from an EMBL/GenBank/DDBJ whole genome shotgun (WGS) entry which is preliminary data.</text>
</comment>
<organism evidence="1 2">
    <name type="scientific">Gossypium australe</name>
    <dbReference type="NCBI Taxonomy" id="47621"/>
    <lineage>
        <taxon>Eukaryota</taxon>
        <taxon>Viridiplantae</taxon>
        <taxon>Streptophyta</taxon>
        <taxon>Embryophyta</taxon>
        <taxon>Tracheophyta</taxon>
        <taxon>Spermatophyta</taxon>
        <taxon>Magnoliopsida</taxon>
        <taxon>eudicotyledons</taxon>
        <taxon>Gunneridae</taxon>
        <taxon>Pentapetalae</taxon>
        <taxon>rosids</taxon>
        <taxon>malvids</taxon>
        <taxon>Malvales</taxon>
        <taxon>Malvaceae</taxon>
        <taxon>Malvoideae</taxon>
        <taxon>Gossypium</taxon>
    </lineage>
</organism>
<protein>
    <submittedName>
        <fullName evidence="1">NEDD8 ultimate buster 1-like</fullName>
    </submittedName>
</protein>
<dbReference type="EMBL" id="SMMG02000001">
    <property type="protein sequence ID" value="KAA3488228.1"/>
    <property type="molecule type" value="Genomic_DNA"/>
</dbReference>
<accession>A0A5B6X301</accession>
<evidence type="ECO:0000313" key="1">
    <source>
        <dbReference type="EMBL" id="KAA3488228.1"/>
    </source>
</evidence>
<proteinExistence type="predicted"/>
<dbReference type="AlphaFoldDB" id="A0A5B6X301"/>
<evidence type="ECO:0000313" key="2">
    <source>
        <dbReference type="Proteomes" id="UP000325315"/>
    </source>
</evidence>
<sequence length="83" mass="9476">MKWKNSEPEHIRILDCTRRRPSTGITRGLCHDNLNQDNRVKLFPGKLKSCWSGPFEVARICLNGTVDVKDIRTGTTFKSMDNA</sequence>